<dbReference type="InterPro" id="IPR023170">
    <property type="entry name" value="HhH_base_excis_C"/>
</dbReference>
<dbReference type="GO" id="GO:0000702">
    <property type="term" value="F:oxidized base lesion DNA N-glycosylase activity"/>
    <property type="evidence" value="ECO:0007669"/>
    <property type="project" value="UniProtKB-ARBA"/>
</dbReference>
<organism evidence="3 4">
    <name type="scientific">Parascedosporium putredinis</name>
    <dbReference type="NCBI Taxonomy" id="1442378"/>
    <lineage>
        <taxon>Eukaryota</taxon>
        <taxon>Fungi</taxon>
        <taxon>Dikarya</taxon>
        <taxon>Ascomycota</taxon>
        <taxon>Pezizomycotina</taxon>
        <taxon>Sordariomycetes</taxon>
        <taxon>Hypocreomycetidae</taxon>
        <taxon>Microascales</taxon>
        <taxon>Microascaceae</taxon>
        <taxon>Parascedosporium</taxon>
    </lineage>
</organism>
<protein>
    <recommendedName>
        <fullName evidence="2">HhH-GPD domain-containing protein</fullName>
    </recommendedName>
</protein>
<dbReference type="GO" id="GO:0006285">
    <property type="term" value="P:base-excision repair, AP site formation"/>
    <property type="evidence" value="ECO:0007669"/>
    <property type="project" value="UniProtKB-ARBA"/>
</dbReference>
<dbReference type="Gene3D" id="1.10.1670.10">
    <property type="entry name" value="Helix-hairpin-Helix base-excision DNA repair enzymes (C-terminal)"/>
    <property type="match status" value="1"/>
</dbReference>
<dbReference type="AlphaFoldDB" id="A0A9P1M890"/>
<dbReference type="Proteomes" id="UP000838763">
    <property type="component" value="Unassembled WGS sequence"/>
</dbReference>
<keyword evidence="4" id="KW-1185">Reference proteome</keyword>
<evidence type="ECO:0000259" key="2">
    <source>
        <dbReference type="SMART" id="SM00478"/>
    </source>
</evidence>
<gene>
    <name evidence="3" type="ORF">PPNO1_LOCUS1186</name>
</gene>
<sequence>MLCTQLPTPLEGFASKVEQALSLPTPPQDSNAIEPHDSYGSPTASVSTRRKTKGNPAGLKFGKTPFPSWGGPRPELCEEVYKILAEAHGEAKAPLTAPAPSLTVAGCGEVPSVLDALLRTLLSAATTMKAANAAFAALVLKYGVLETGIGAGSVDWARVRLSPQEELASTIKMAGLANGKAADMKKILDMVWEEHGQLSLEHLHGKTAAEAMYELVKYPRIGVKTAACVILFCLRLPCFAVDTHVHRFCKWLGWVPPTASPELTFWHCEYLVPDHLKYGLHQLFIRHGQTCDRCRANAENRTKVGDPSTCVVDHLLQRVGPRAKEDVIS</sequence>
<feature type="region of interest" description="Disordered" evidence="1">
    <location>
        <begin position="22"/>
        <end position="65"/>
    </location>
</feature>
<dbReference type="CDD" id="cd00056">
    <property type="entry name" value="ENDO3c"/>
    <property type="match status" value="1"/>
</dbReference>
<evidence type="ECO:0000256" key="1">
    <source>
        <dbReference type="SAM" id="MobiDB-lite"/>
    </source>
</evidence>
<dbReference type="SUPFAM" id="SSF48150">
    <property type="entry name" value="DNA-glycosylase"/>
    <property type="match status" value="1"/>
</dbReference>
<dbReference type="SMART" id="SM00478">
    <property type="entry name" value="ENDO3c"/>
    <property type="match status" value="1"/>
</dbReference>
<reference evidence="3" key="1">
    <citation type="submission" date="2022-11" db="EMBL/GenBank/DDBJ databases">
        <authorList>
            <person name="Scott C."/>
            <person name="Bruce N."/>
        </authorList>
    </citation>
    <scope>NUCLEOTIDE SEQUENCE</scope>
</reference>
<proteinExistence type="predicted"/>
<feature type="domain" description="HhH-GPD" evidence="2">
    <location>
        <begin position="122"/>
        <end position="290"/>
    </location>
</feature>
<dbReference type="PANTHER" id="PTHR47203">
    <property type="match status" value="1"/>
</dbReference>
<dbReference type="EMBL" id="CALLCH030000001">
    <property type="protein sequence ID" value="CAI4211391.1"/>
    <property type="molecule type" value="Genomic_DNA"/>
</dbReference>
<dbReference type="Pfam" id="PF00730">
    <property type="entry name" value="HhH-GPD"/>
    <property type="match status" value="1"/>
</dbReference>
<dbReference type="PANTHER" id="PTHR47203:SF1">
    <property type="entry name" value="HYPOTHETICAL BASE EXCISION DNA REPAIR PROTEIN (EUROFUNG)"/>
    <property type="match status" value="1"/>
</dbReference>
<comment type="caution">
    <text evidence="3">The sequence shown here is derived from an EMBL/GenBank/DDBJ whole genome shotgun (WGS) entry which is preliminary data.</text>
</comment>
<dbReference type="InterPro" id="IPR003265">
    <property type="entry name" value="HhH-GPD_domain"/>
</dbReference>
<dbReference type="InterPro" id="IPR011257">
    <property type="entry name" value="DNA_glycosylase"/>
</dbReference>
<dbReference type="Gene3D" id="1.10.340.30">
    <property type="entry name" value="Hypothetical protein, domain 2"/>
    <property type="match status" value="1"/>
</dbReference>
<evidence type="ECO:0000313" key="3">
    <source>
        <dbReference type="EMBL" id="CAI4211391.1"/>
    </source>
</evidence>
<dbReference type="OrthoDB" id="5607at2759"/>
<evidence type="ECO:0000313" key="4">
    <source>
        <dbReference type="Proteomes" id="UP000838763"/>
    </source>
</evidence>
<accession>A0A9P1M890</accession>
<name>A0A9P1M890_9PEZI</name>